<keyword evidence="5" id="KW-1185">Reference proteome</keyword>
<reference evidence="4 5" key="1">
    <citation type="journal article" date="2017" name="Nat. Ecol. Evol.">
        <title>Scallop genome provides insights into evolution of bilaterian karyotype and development.</title>
        <authorList>
            <person name="Wang S."/>
            <person name="Zhang J."/>
            <person name="Jiao W."/>
            <person name="Li J."/>
            <person name="Xun X."/>
            <person name="Sun Y."/>
            <person name="Guo X."/>
            <person name="Huan P."/>
            <person name="Dong B."/>
            <person name="Zhang L."/>
            <person name="Hu X."/>
            <person name="Sun X."/>
            <person name="Wang J."/>
            <person name="Zhao C."/>
            <person name="Wang Y."/>
            <person name="Wang D."/>
            <person name="Huang X."/>
            <person name="Wang R."/>
            <person name="Lv J."/>
            <person name="Li Y."/>
            <person name="Zhang Z."/>
            <person name="Liu B."/>
            <person name="Lu W."/>
            <person name="Hui Y."/>
            <person name="Liang J."/>
            <person name="Zhou Z."/>
            <person name="Hou R."/>
            <person name="Li X."/>
            <person name="Liu Y."/>
            <person name="Li H."/>
            <person name="Ning X."/>
            <person name="Lin Y."/>
            <person name="Zhao L."/>
            <person name="Xing Q."/>
            <person name="Dou J."/>
            <person name="Li Y."/>
            <person name="Mao J."/>
            <person name="Guo H."/>
            <person name="Dou H."/>
            <person name="Li T."/>
            <person name="Mu C."/>
            <person name="Jiang W."/>
            <person name="Fu Q."/>
            <person name="Fu X."/>
            <person name="Miao Y."/>
            <person name="Liu J."/>
            <person name="Yu Q."/>
            <person name="Li R."/>
            <person name="Liao H."/>
            <person name="Li X."/>
            <person name="Kong Y."/>
            <person name="Jiang Z."/>
            <person name="Chourrout D."/>
            <person name="Li R."/>
            <person name="Bao Z."/>
        </authorList>
    </citation>
    <scope>NUCLEOTIDE SEQUENCE [LARGE SCALE GENOMIC DNA]</scope>
    <source>
        <strain evidence="4 5">PY_sf001</strain>
    </source>
</reference>
<dbReference type="InterPro" id="IPR018247">
    <property type="entry name" value="EF_Hand_1_Ca_BS"/>
</dbReference>
<dbReference type="Pfam" id="PF13621">
    <property type="entry name" value="Cupin_8"/>
    <property type="match status" value="1"/>
</dbReference>
<feature type="compositionally biased region" description="Polar residues" evidence="1">
    <location>
        <begin position="435"/>
        <end position="444"/>
    </location>
</feature>
<dbReference type="SUPFAM" id="SSF51197">
    <property type="entry name" value="Clavaminate synthase-like"/>
    <property type="match status" value="1"/>
</dbReference>
<name>A0A210QRK1_MIZYE</name>
<feature type="chain" id="PRO_5013030072" evidence="2">
    <location>
        <begin position="29"/>
        <end position="482"/>
    </location>
</feature>
<feature type="signal peptide" evidence="2">
    <location>
        <begin position="1"/>
        <end position="28"/>
    </location>
</feature>
<keyword evidence="2" id="KW-0732">Signal</keyword>
<gene>
    <name evidence="4" type="ORF">KP79_PYT14640</name>
</gene>
<keyword evidence="4" id="KW-0489">Methyltransferase</keyword>
<dbReference type="InterPro" id="IPR041667">
    <property type="entry name" value="Cupin_8"/>
</dbReference>
<keyword evidence="4" id="KW-0808">Transferase</keyword>
<comment type="caution">
    <text evidence="4">The sequence shown here is derived from an EMBL/GenBank/DDBJ whole genome shotgun (WGS) entry which is preliminary data.</text>
</comment>
<dbReference type="Proteomes" id="UP000242188">
    <property type="component" value="Unassembled WGS sequence"/>
</dbReference>
<protein>
    <submittedName>
        <fullName evidence="4">Lysine-specific demethylase 8</fullName>
    </submittedName>
</protein>
<dbReference type="Gene3D" id="2.60.120.650">
    <property type="entry name" value="Cupin"/>
    <property type="match status" value="1"/>
</dbReference>
<feature type="domain" description="JmjC" evidence="3">
    <location>
        <begin position="140"/>
        <end position="293"/>
    </location>
</feature>
<sequence>MRTLINEMRGLILAYCLTWSSLLIPAHGDGYPPGHLLPLGSHQPPQGGIPMMGKFPSPWVFYEEFVKQSQPLVMRKVLMGSDIPAFDKWTDAYLSDIFGHLPVDVESGKKEDRENGTLWHMTLEKYISMYKKLNGYLVTDVPEAMKVDLKVPLTLQCGGFQNNLQNIIMWFSSGGTKSHLHNDGLDNINCVLDGTKELVLIDLKYADLIHADGWEEKESYSRVNVDRVDMHEFPKLQKVPWHKIVVNKGDCLFIPYRWFHQVHSLPGRNLALNFWFHHRMWYNSSECTDMDPYTAPSKPLRQFDFPQPMEEARSLLLESLEGKERITLEDFSALFGTDQKDDGISECFGIIDEDNNDLLDWPELYKFDLNKMVKDHPVLFPDITSEFDTEQGEVEGGETDNREPGKSDFHADDFDMVEEEKEEEDFKKQTDFEKPTSNPFDSETIETYSGRIPVHIHHVKQEPEEVVVKVKTDPKKMKHEEL</sequence>
<dbReference type="EMBL" id="NEDP02002271">
    <property type="protein sequence ID" value="OWF51377.1"/>
    <property type="molecule type" value="Genomic_DNA"/>
</dbReference>
<accession>A0A210QRK1</accession>
<dbReference type="PANTHER" id="PTHR12461:SF18">
    <property type="entry name" value="JMJC DOMAIN-CONTAINING PROTEIN"/>
    <property type="match status" value="1"/>
</dbReference>
<dbReference type="AlphaFoldDB" id="A0A210QRK1"/>
<evidence type="ECO:0000259" key="3">
    <source>
        <dbReference type="PROSITE" id="PS51184"/>
    </source>
</evidence>
<dbReference type="SMART" id="SM00558">
    <property type="entry name" value="JmjC"/>
    <property type="match status" value="1"/>
</dbReference>
<dbReference type="GO" id="GO:0032259">
    <property type="term" value="P:methylation"/>
    <property type="evidence" value="ECO:0007669"/>
    <property type="project" value="UniProtKB-KW"/>
</dbReference>
<organism evidence="4 5">
    <name type="scientific">Mizuhopecten yessoensis</name>
    <name type="common">Japanese scallop</name>
    <name type="synonym">Patinopecten yessoensis</name>
    <dbReference type="NCBI Taxonomy" id="6573"/>
    <lineage>
        <taxon>Eukaryota</taxon>
        <taxon>Metazoa</taxon>
        <taxon>Spiralia</taxon>
        <taxon>Lophotrochozoa</taxon>
        <taxon>Mollusca</taxon>
        <taxon>Bivalvia</taxon>
        <taxon>Autobranchia</taxon>
        <taxon>Pteriomorphia</taxon>
        <taxon>Pectinida</taxon>
        <taxon>Pectinoidea</taxon>
        <taxon>Pectinidae</taxon>
        <taxon>Mizuhopecten</taxon>
    </lineage>
</organism>
<dbReference type="InterPro" id="IPR003347">
    <property type="entry name" value="JmjC_dom"/>
</dbReference>
<feature type="compositionally biased region" description="Basic and acidic residues" evidence="1">
    <location>
        <begin position="399"/>
        <end position="413"/>
    </location>
</feature>
<proteinExistence type="predicted"/>
<evidence type="ECO:0000313" key="5">
    <source>
        <dbReference type="Proteomes" id="UP000242188"/>
    </source>
</evidence>
<feature type="region of interest" description="Disordered" evidence="1">
    <location>
        <begin position="387"/>
        <end position="444"/>
    </location>
</feature>
<evidence type="ECO:0000256" key="2">
    <source>
        <dbReference type="SAM" id="SignalP"/>
    </source>
</evidence>
<evidence type="ECO:0000256" key="1">
    <source>
        <dbReference type="SAM" id="MobiDB-lite"/>
    </source>
</evidence>
<dbReference type="GO" id="GO:0008168">
    <property type="term" value="F:methyltransferase activity"/>
    <property type="evidence" value="ECO:0007669"/>
    <property type="project" value="UniProtKB-KW"/>
</dbReference>
<dbReference type="PANTHER" id="PTHR12461">
    <property type="entry name" value="HYPOXIA-INDUCIBLE FACTOR 1 ALPHA INHIBITOR-RELATED"/>
    <property type="match status" value="1"/>
</dbReference>
<dbReference type="PROSITE" id="PS00018">
    <property type="entry name" value="EF_HAND_1"/>
    <property type="match status" value="1"/>
</dbReference>
<dbReference type="PROSITE" id="PS51184">
    <property type="entry name" value="JMJC"/>
    <property type="match status" value="1"/>
</dbReference>
<feature type="compositionally biased region" description="Acidic residues" evidence="1">
    <location>
        <begin position="414"/>
        <end position="423"/>
    </location>
</feature>
<evidence type="ECO:0000313" key="4">
    <source>
        <dbReference type="EMBL" id="OWF51377.1"/>
    </source>
</evidence>
<dbReference type="STRING" id="6573.A0A210QRK1"/>
<feature type="compositionally biased region" description="Acidic residues" evidence="1">
    <location>
        <begin position="387"/>
        <end position="398"/>
    </location>
</feature>
<dbReference type="OrthoDB" id="415358at2759"/>
<dbReference type="FunFam" id="2.60.120.650:FF:000025">
    <property type="entry name" value="Lysine-specific demethylase 8"/>
    <property type="match status" value="1"/>
</dbReference>
<feature type="compositionally biased region" description="Basic and acidic residues" evidence="1">
    <location>
        <begin position="424"/>
        <end position="434"/>
    </location>
</feature>